<organism evidence="2 3">
    <name type="scientific">Nocardioides dubius</name>
    <dbReference type="NCBI Taxonomy" id="317019"/>
    <lineage>
        <taxon>Bacteria</taxon>
        <taxon>Bacillati</taxon>
        <taxon>Actinomycetota</taxon>
        <taxon>Actinomycetes</taxon>
        <taxon>Propionibacteriales</taxon>
        <taxon>Nocardioidaceae</taxon>
        <taxon>Nocardioides</taxon>
    </lineage>
</organism>
<sequence>MNGDDYCELCDLRLSECHHGRPAPTPPPPAPKAAPAPRKTTTTRRVAVSNEPPVSARATQRRWTSSAELEPMVIAILEEAGGDLGNDEVLEQIAERLGDHFRPGDQDKTPTGELRWQLAARKARQQLIAQGVMTKSGPGRWTLA</sequence>
<gene>
    <name evidence="2" type="ORF">GCM10009668_17790</name>
</gene>
<protein>
    <recommendedName>
        <fullName evidence="4">Restriction system protein Mrr-like N-terminal domain-containing protein</fullName>
    </recommendedName>
</protein>
<dbReference type="RefSeq" id="WP_343993497.1">
    <property type="nucleotide sequence ID" value="NZ_BAAALG010000007.1"/>
</dbReference>
<proteinExistence type="predicted"/>
<name>A0ABP4EDG5_9ACTN</name>
<keyword evidence="3" id="KW-1185">Reference proteome</keyword>
<evidence type="ECO:0000313" key="3">
    <source>
        <dbReference type="Proteomes" id="UP001501581"/>
    </source>
</evidence>
<evidence type="ECO:0008006" key="4">
    <source>
        <dbReference type="Google" id="ProtNLM"/>
    </source>
</evidence>
<feature type="compositionally biased region" description="Low complexity" evidence="1">
    <location>
        <begin position="35"/>
        <end position="45"/>
    </location>
</feature>
<evidence type="ECO:0000256" key="1">
    <source>
        <dbReference type="SAM" id="MobiDB-lite"/>
    </source>
</evidence>
<comment type="caution">
    <text evidence="2">The sequence shown here is derived from an EMBL/GenBank/DDBJ whole genome shotgun (WGS) entry which is preliminary data.</text>
</comment>
<evidence type="ECO:0000313" key="2">
    <source>
        <dbReference type="EMBL" id="GAA1100341.1"/>
    </source>
</evidence>
<dbReference type="Proteomes" id="UP001501581">
    <property type="component" value="Unassembled WGS sequence"/>
</dbReference>
<dbReference type="EMBL" id="BAAALG010000007">
    <property type="protein sequence ID" value="GAA1100341.1"/>
    <property type="molecule type" value="Genomic_DNA"/>
</dbReference>
<reference evidence="3" key="1">
    <citation type="journal article" date="2019" name="Int. J. Syst. Evol. Microbiol.">
        <title>The Global Catalogue of Microorganisms (GCM) 10K type strain sequencing project: providing services to taxonomists for standard genome sequencing and annotation.</title>
        <authorList>
            <consortium name="The Broad Institute Genomics Platform"/>
            <consortium name="The Broad Institute Genome Sequencing Center for Infectious Disease"/>
            <person name="Wu L."/>
            <person name="Ma J."/>
        </authorList>
    </citation>
    <scope>NUCLEOTIDE SEQUENCE [LARGE SCALE GENOMIC DNA]</scope>
    <source>
        <strain evidence="3">JCM 13008</strain>
    </source>
</reference>
<feature type="compositionally biased region" description="Pro residues" evidence="1">
    <location>
        <begin position="23"/>
        <end position="34"/>
    </location>
</feature>
<feature type="region of interest" description="Disordered" evidence="1">
    <location>
        <begin position="17"/>
        <end position="65"/>
    </location>
</feature>
<accession>A0ABP4EDG5</accession>